<dbReference type="Proteomes" id="UP001549320">
    <property type="component" value="Unassembled WGS sequence"/>
</dbReference>
<organism evidence="1 2">
    <name type="scientific">Ottowia thiooxydans</name>
    <dbReference type="NCBI Taxonomy" id="219182"/>
    <lineage>
        <taxon>Bacteria</taxon>
        <taxon>Pseudomonadati</taxon>
        <taxon>Pseudomonadota</taxon>
        <taxon>Betaproteobacteria</taxon>
        <taxon>Burkholderiales</taxon>
        <taxon>Comamonadaceae</taxon>
        <taxon>Ottowia</taxon>
    </lineage>
</organism>
<reference evidence="1 2" key="1">
    <citation type="submission" date="2024-06" db="EMBL/GenBank/DDBJ databases">
        <title>Sorghum-associated microbial communities from plants grown in Nebraska, USA.</title>
        <authorList>
            <person name="Schachtman D."/>
        </authorList>
    </citation>
    <scope>NUCLEOTIDE SEQUENCE [LARGE SCALE GENOMIC DNA]</scope>
    <source>
        <strain evidence="1 2">2709</strain>
    </source>
</reference>
<comment type="caution">
    <text evidence="1">The sequence shown here is derived from an EMBL/GenBank/DDBJ whole genome shotgun (WGS) entry which is preliminary data.</text>
</comment>
<accession>A0ABV2QDS5</accession>
<name>A0ABV2QDS5_9BURK</name>
<sequence>MKILILLLAVLAGVWLWKRGRRLSQQQDPQRPPKTQKAVTVQPMLSCPVCGVHFPKSDAVAGPRGSYCSIAHRDQE</sequence>
<dbReference type="InterPro" id="IPR049708">
    <property type="entry name" value="PP0621-like"/>
</dbReference>
<evidence type="ECO:0000313" key="1">
    <source>
        <dbReference type="EMBL" id="MET4579188.1"/>
    </source>
</evidence>
<dbReference type="EMBL" id="JBEPSH010000008">
    <property type="protein sequence ID" value="MET4579188.1"/>
    <property type="molecule type" value="Genomic_DNA"/>
</dbReference>
<dbReference type="RefSeq" id="WP_354447039.1">
    <property type="nucleotide sequence ID" value="NZ_JBEPSH010000008.1"/>
</dbReference>
<proteinExistence type="predicted"/>
<gene>
    <name evidence="1" type="ORF">ABIE13_004311</name>
</gene>
<keyword evidence="2" id="KW-1185">Reference proteome</keyword>
<evidence type="ECO:0008006" key="3">
    <source>
        <dbReference type="Google" id="ProtNLM"/>
    </source>
</evidence>
<dbReference type="NCBIfam" id="NF041023">
    <property type="entry name" value="PP0621_fam"/>
    <property type="match status" value="1"/>
</dbReference>
<evidence type="ECO:0000313" key="2">
    <source>
        <dbReference type="Proteomes" id="UP001549320"/>
    </source>
</evidence>
<protein>
    <recommendedName>
        <fullName evidence="3">Preprotein translocase subunit YajC</fullName>
    </recommendedName>
</protein>